<dbReference type="SUPFAM" id="SSF144232">
    <property type="entry name" value="HIT/MYND zinc finger-like"/>
    <property type="match status" value="1"/>
</dbReference>
<accession>A0AAD5U5G1</accession>
<dbReference type="Gene3D" id="6.10.140.2220">
    <property type="match status" value="1"/>
</dbReference>
<evidence type="ECO:0000256" key="3">
    <source>
        <dbReference type="ARBA" id="ARBA00022833"/>
    </source>
</evidence>
<feature type="region of interest" description="Disordered" evidence="5">
    <location>
        <begin position="58"/>
        <end position="82"/>
    </location>
</feature>
<dbReference type="EMBL" id="JADGJW010000071">
    <property type="protein sequence ID" value="KAJ3225093.1"/>
    <property type="molecule type" value="Genomic_DNA"/>
</dbReference>
<feature type="compositionally biased region" description="Polar residues" evidence="5">
    <location>
        <begin position="62"/>
        <end position="80"/>
    </location>
</feature>
<reference evidence="7" key="1">
    <citation type="submission" date="2020-05" db="EMBL/GenBank/DDBJ databases">
        <title>Phylogenomic resolution of chytrid fungi.</title>
        <authorList>
            <person name="Stajich J.E."/>
            <person name="Amses K."/>
            <person name="Simmons R."/>
            <person name="Seto K."/>
            <person name="Myers J."/>
            <person name="Bonds A."/>
            <person name="Quandt C.A."/>
            <person name="Barry K."/>
            <person name="Liu P."/>
            <person name="Grigoriev I."/>
            <person name="Longcore J.E."/>
            <person name="James T.Y."/>
        </authorList>
    </citation>
    <scope>NUCLEOTIDE SEQUENCE</scope>
    <source>
        <strain evidence="7">JEL0476</strain>
    </source>
</reference>
<evidence type="ECO:0000256" key="4">
    <source>
        <dbReference type="PROSITE-ProRule" id="PRU00134"/>
    </source>
</evidence>
<dbReference type="AlphaFoldDB" id="A0AAD5U5G1"/>
<evidence type="ECO:0000313" key="8">
    <source>
        <dbReference type="Proteomes" id="UP001211065"/>
    </source>
</evidence>
<gene>
    <name evidence="7" type="ORF">HK099_007380</name>
</gene>
<name>A0AAD5U5G1_9FUNG</name>
<dbReference type="Pfam" id="PF01753">
    <property type="entry name" value="zf-MYND"/>
    <property type="match status" value="1"/>
</dbReference>
<organism evidence="7 8">
    <name type="scientific">Clydaea vesicula</name>
    <dbReference type="NCBI Taxonomy" id="447962"/>
    <lineage>
        <taxon>Eukaryota</taxon>
        <taxon>Fungi</taxon>
        <taxon>Fungi incertae sedis</taxon>
        <taxon>Chytridiomycota</taxon>
        <taxon>Chytridiomycota incertae sedis</taxon>
        <taxon>Chytridiomycetes</taxon>
        <taxon>Lobulomycetales</taxon>
        <taxon>Lobulomycetaceae</taxon>
        <taxon>Clydaea</taxon>
    </lineage>
</organism>
<keyword evidence="1" id="KW-0479">Metal-binding</keyword>
<keyword evidence="8" id="KW-1185">Reference proteome</keyword>
<evidence type="ECO:0000313" key="7">
    <source>
        <dbReference type="EMBL" id="KAJ3225093.1"/>
    </source>
</evidence>
<proteinExistence type="predicted"/>
<comment type="caution">
    <text evidence="7">The sequence shown here is derived from an EMBL/GenBank/DDBJ whole genome shotgun (WGS) entry which is preliminary data.</text>
</comment>
<dbReference type="PROSITE" id="PS50865">
    <property type="entry name" value="ZF_MYND_2"/>
    <property type="match status" value="1"/>
</dbReference>
<evidence type="ECO:0000256" key="5">
    <source>
        <dbReference type="SAM" id="MobiDB-lite"/>
    </source>
</evidence>
<evidence type="ECO:0000259" key="6">
    <source>
        <dbReference type="PROSITE" id="PS50865"/>
    </source>
</evidence>
<dbReference type="InterPro" id="IPR002893">
    <property type="entry name" value="Znf_MYND"/>
</dbReference>
<keyword evidence="3" id="KW-0862">Zinc</keyword>
<evidence type="ECO:0000256" key="1">
    <source>
        <dbReference type="ARBA" id="ARBA00022723"/>
    </source>
</evidence>
<protein>
    <recommendedName>
        <fullName evidence="6">MYND-type domain-containing protein</fullName>
    </recommendedName>
</protein>
<feature type="domain" description="MYND-type" evidence="6">
    <location>
        <begin position="7"/>
        <end position="45"/>
    </location>
</feature>
<sequence length="91" mass="10503">MDVNAKCRVCNKKAKFMCSSCTTQQIFYCSEVCQTDDWKEHKNVCRGVNRQIYPDTTHEQQENTVNLDQQPQSSSVQGRENISVLIKKKSN</sequence>
<keyword evidence="2 4" id="KW-0863">Zinc-finger</keyword>
<evidence type="ECO:0000256" key="2">
    <source>
        <dbReference type="ARBA" id="ARBA00022771"/>
    </source>
</evidence>
<dbReference type="GO" id="GO:0008270">
    <property type="term" value="F:zinc ion binding"/>
    <property type="evidence" value="ECO:0007669"/>
    <property type="project" value="UniProtKB-KW"/>
</dbReference>
<dbReference type="Proteomes" id="UP001211065">
    <property type="component" value="Unassembled WGS sequence"/>
</dbReference>